<name>A0A285CHB6_9BACI</name>
<proteinExistence type="predicted"/>
<evidence type="ECO:0000313" key="3">
    <source>
        <dbReference type="Proteomes" id="UP000219546"/>
    </source>
</evidence>
<sequence>MFAGLWGATIGSFLLLLIGLGIFVYFIREGLEREHDEGLEQVDRLLNEMEKRKQHPK</sequence>
<keyword evidence="1" id="KW-0472">Membrane</keyword>
<dbReference type="RefSeq" id="WP_179714130.1">
    <property type="nucleotide sequence ID" value="NZ_JBEPMQ010000012.1"/>
</dbReference>
<feature type="transmembrane region" description="Helical" evidence="1">
    <location>
        <begin position="6"/>
        <end position="27"/>
    </location>
</feature>
<organism evidence="2 3">
    <name type="scientific">Bacillus oleivorans</name>
    <dbReference type="NCBI Taxonomy" id="1448271"/>
    <lineage>
        <taxon>Bacteria</taxon>
        <taxon>Bacillati</taxon>
        <taxon>Bacillota</taxon>
        <taxon>Bacilli</taxon>
        <taxon>Bacillales</taxon>
        <taxon>Bacillaceae</taxon>
        <taxon>Bacillus</taxon>
    </lineage>
</organism>
<evidence type="ECO:0000313" key="2">
    <source>
        <dbReference type="EMBL" id="SNX66984.1"/>
    </source>
</evidence>
<dbReference type="Proteomes" id="UP000219546">
    <property type="component" value="Unassembled WGS sequence"/>
</dbReference>
<keyword evidence="1" id="KW-0812">Transmembrane</keyword>
<accession>A0A285CHB6</accession>
<keyword evidence="3" id="KW-1185">Reference proteome</keyword>
<reference evidence="2 3" key="1">
    <citation type="submission" date="2017-08" db="EMBL/GenBank/DDBJ databases">
        <authorList>
            <person name="de Groot N.N."/>
        </authorList>
    </citation>
    <scope>NUCLEOTIDE SEQUENCE [LARGE SCALE GENOMIC DNA]</scope>
    <source>
        <strain evidence="2 3">JC228</strain>
    </source>
</reference>
<dbReference type="EMBL" id="OAOP01000001">
    <property type="protein sequence ID" value="SNX66984.1"/>
    <property type="molecule type" value="Genomic_DNA"/>
</dbReference>
<protein>
    <submittedName>
        <fullName evidence="2">Uncharacterized protein</fullName>
    </submittedName>
</protein>
<keyword evidence="1" id="KW-1133">Transmembrane helix</keyword>
<gene>
    <name evidence="2" type="ORF">SAMN05877753_101298</name>
</gene>
<evidence type="ECO:0000256" key="1">
    <source>
        <dbReference type="SAM" id="Phobius"/>
    </source>
</evidence>
<dbReference type="AlphaFoldDB" id="A0A285CHB6"/>